<comment type="caution">
    <text evidence="2">The sequence shown here is derived from an EMBL/GenBank/DDBJ whole genome shotgun (WGS) entry which is preliminary data.</text>
</comment>
<gene>
    <name evidence="2" type="ORF">J2Z35_000961</name>
</gene>
<proteinExistence type="predicted"/>
<dbReference type="GO" id="GO:0032259">
    <property type="term" value="P:methylation"/>
    <property type="evidence" value="ECO:0007669"/>
    <property type="project" value="UniProtKB-KW"/>
</dbReference>
<dbReference type="SUPFAM" id="SSF53335">
    <property type="entry name" value="S-adenosyl-L-methionine-dependent methyltransferases"/>
    <property type="match status" value="1"/>
</dbReference>
<reference evidence="2 3" key="1">
    <citation type="submission" date="2021-03" db="EMBL/GenBank/DDBJ databases">
        <title>Genomic Encyclopedia of Type Strains, Phase IV (KMG-IV): sequencing the most valuable type-strain genomes for metagenomic binning, comparative biology and taxonomic classification.</title>
        <authorList>
            <person name="Goeker M."/>
        </authorList>
    </citation>
    <scope>NUCLEOTIDE SEQUENCE [LARGE SCALE GENOMIC DNA]</scope>
    <source>
        <strain evidence="2 3">DSM 27512</strain>
    </source>
</reference>
<dbReference type="PANTHER" id="PTHR43861">
    <property type="entry name" value="TRANS-ACONITATE 2-METHYLTRANSFERASE-RELATED"/>
    <property type="match status" value="1"/>
</dbReference>
<organism evidence="2 3">
    <name type="scientific">Acetoanaerobium pronyense</name>
    <dbReference type="NCBI Taxonomy" id="1482736"/>
    <lineage>
        <taxon>Bacteria</taxon>
        <taxon>Bacillati</taxon>
        <taxon>Bacillota</taxon>
        <taxon>Clostridia</taxon>
        <taxon>Peptostreptococcales</taxon>
        <taxon>Filifactoraceae</taxon>
        <taxon>Acetoanaerobium</taxon>
    </lineage>
</organism>
<evidence type="ECO:0000313" key="3">
    <source>
        <dbReference type="Proteomes" id="UP001314903"/>
    </source>
</evidence>
<dbReference type="PANTHER" id="PTHR43861:SF1">
    <property type="entry name" value="TRANS-ACONITATE 2-METHYLTRANSFERASE"/>
    <property type="match status" value="1"/>
</dbReference>
<accession>A0ABS4KHA8</accession>
<dbReference type="GO" id="GO:0008168">
    <property type="term" value="F:methyltransferase activity"/>
    <property type="evidence" value="ECO:0007669"/>
    <property type="project" value="UniProtKB-KW"/>
</dbReference>
<dbReference type="Gene3D" id="3.40.50.150">
    <property type="entry name" value="Vaccinia Virus protein VP39"/>
    <property type="match status" value="1"/>
</dbReference>
<keyword evidence="2" id="KW-0808">Transferase</keyword>
<protein>
    <submittedName>
        <fullName evidence="2">SAM-dependent methyltransferase</fullName>
    </submittedName>
</protein>
<evidence type="ECO:0000259" key="1">
    <source>
        <dbReference type="Pfam" id="PF13847"/>
    </source>
</evidence>
<keyword evidence="3" id="KW-1185">Reference proteome</keyword>
<dbReference type="CDD" id="cd02440">
    <property type="entry name" value="AdoMet_MTases"/>
    <property type="match status" value="1"/>
</dbReference>
<dbReference type="RefSeq" id="WP_209659965.1">
    <property type="nucleotide sequence ID" value="NZ_JAGGLI010000008.1"/>
</dbReference>
<evidence type="ECO:0000313" key="2">
    <source>
        <dbReference type="EMBL" id="MBP2027167.1"/>
    </source>
</evidence>
<sequence>MDKKDMDFDLKIDANRNAWSKLSKEHYEHFKINLSNDDFKLNPIVEQELGDIKGKKILHLQCNTGADSILLARKGAIVTGVDFSQENIYYAKKLAHEFEIEDIDFICEDVLKLIETHSETYDIVLTTDGVLGWIPDLEKWAEVVSHFLKEDGYFYLHDSHPWYLIFDENLILNGELSPKYPYFKNTPDEDEYIGGYASNPHESKNYFWGHQLDAIISSLIKSNLFVTYMKEYDRCSPGMGGLEIDENGLAYLKSLEGKLPLTISIKAKKYIK</sequence>
<dbReference type="InterPro" id="IPR025714">
    <property type="entry name" value="Methyltranfer_dom"/>
</dbReference>
<dbReference type="EMBL" id="JAGGLI010000008">
    <property type="protein sequence ID" value="MBP2027167.1"/>
    <property type="molecule type" value="Genomic_DNA"/>
</dbReference>
<dbReference type="InterPro" id="IPR029063">
    <property type="entry name" value="SAM-dependent_MTases_sf"/>
</dbReference>
<name>A0ABS4KHA8_9FIRM</name>
<dbReference type="Pfam" id="PF13847">
    <property type="entry name" value="Methyltransf_31"/>
    <property type="match status" value="1"/>
</dbReference>
<dbReference type="Proteomes" id="UP001314903">
    <property type="component" value="Unassembled WGS sequence"/>
</dbReference>
<feature type="domain" description="Methyltransferase" evidence="1">
    <location>
        <begin position="53"/>
        <end position="160"/>
    </location>
</feature>
<keyword evidence="2" id="KW-0489">Methyltransferase</keyword>